<sequence length="256" mass="29372">MTPTSITVTTPPDFPDLQQLADSTLHVFDLFRPWYRYQHPSPAVESIKAQVRGYMSALQCSIEAARCGHAFAMDAVAFAGYVESNLFSEEERQGYLQDMHDTASKTYINAEKASQGFRDVRRKMFRVTTHLHNLEKGIPVIEEFEGCISLYASWWNKIIMDQKAQSERCGQLVYNYNSLRMRSVVDTWKKLQRQYADYVDKVQTIQDAGLEFSSATSSIEGSALLFAPIFALGKRPMRKRDHIRAWGHRVWEEVVG</sequence>
<evidence type="ECO:0000313" key="1">
    <source>
        <dbReference type="EMBL" id="PPQ71137.1"/>
    </source>
</evidence>
<organism evidence="1 2">
    <name type="scientific">Gymnopilus dilepis</name>
    <dbReference type="NCBI Taxonomy" id="231916"/>
    <lineage>
        <taxon>Eukaryota</taxon>
        <taxon>Fungi</taxon>
        <taxon>Dikarya</taxon>
        <taxon>Basidiomycota</taxon>
        <taxon>Agaricomycotina</taxon>
        <taxon>Agaricomycetes</taxon>
        <taxon>Agaricomycetidae</taxon>
        <taxon>Agaricales</taxon>
        <taxon>Agaricineae</taxon>
        <taxon>Hymenogastraceae</taxon>
        <taxon>Gymnopilus</taxon>
    </lineage>
</organism>
<proteinExistence type="predicted"/>
<accession>A0A409VY09</accession>
<evidence type="ECO:0000313" key="2">
    <source>
        <dbReference type="Proteomes" id="UP000284706"/>
    </source>
</evidence>
<dbReference type="AlphaFoldDB" id="A0A409VY09"/>
<name>A0A409VY09_9AGAR</name>
<dbReference type="OrthoDB" id="3058807at2759"/>
<keyword evidence="2" id="KW-1185">Reference proteome</keyword>
<reference evidence="1 2" key="1">
    <citation type="journal article" date="2018" name="Evol. Lett.">
        <title>Horizontal gene cluster transfer increased hallucinogenic mushroom diversity.</title>
        <authorList>
            <person name="Reynolds H.T."/>
            <person name="Vijayakumar V."/>
            <person name="Gluck-Thaler E."/>
            <person name="Korotkin H.B."/>
            <person name="Matheny P.B."/>
            <person name="Slot J.C."/>
        </authorList>
    </citation>
    <scope>NUCLEOTIDE SEQUENCE [LARGE SCALE GENOMIC DNA]</scope>
    <source>
        <strain evidence="1 2">SRW20</strain>
    </source>
</reference>
<protein>
    <submittedName>
        <fullName evidence="1">Uncharacterized protein</fullName>
    </submittedName>
</protein>
<comment type="caution">
    <text evidence="1">The sequence shown here is derived from an EMBL/GenBank/DDBJ whole genome shotgun (WGS) entry which is preliminary data.</text>
</comment>
<dbReference type="EMBL" id="NHYE01005514">
    <property type="protein sequence ID" value="PPQ71137.1"/>
    <property type="molecule type" value="Genomic_DNA"/>
</dbReference>
<dbReference type="STRING" id="231916.A0A409VY09"/>
<gene>
    <name evidence="1" type="ORF">CVT26_010831</name>
</gene>
<dbReference type="Proteomes" id="UP000284706">
    <property type="component" value="Unassembled WGS sequence"/>
</dbReference>
<dbReference type="InParanoid" id="A0A409VY09"/>